<evidence type="ECO:0000256" key="1">
    <source>
        <dbReference type="ARBA" id="ARBA00004498"/>
    </source>
</evidence>
<dbReference type="InterPro" id="IPR005817">
    <property type="entry name" value="Wnt"/>
</dbReference>
<evidence type="ECO:0000256" key="9">
    <source>
        <dbReference type="RuleBase" id="RU003500"/>
    </source>
</evidence>
<dbReference type="CDD" id="cd13113">
    <property type="entry name" value="Wnt"/>
    <property type="match status" value="1"/>
</dbReference>
<dbReference type="Gene3D" id="3.30.2460.20">
    <property type="match status" value="1"/>
</dbReference>
<dbReference type="GO" id="GO:0005109">
    <property type="term" value="F:frizzled binding"/>
    <property type="evidence" value="ECO:0007669"/>
    <property type="project" value="TreeGrafter"/>
</dbReference>
<protein>
    <recommendedName>
        <fullName evidence="9">Protein Wnt</fullName>
    </recommendedName>
</protein>
<dbReference type="GO" id="GO:0030182">
    <property type="term" value="P:neuron differentiation"/>
    <property type="evidence" value="ECO:0007669"/>
    <property type="project" value="TreeGrafter"/>
</dbReference>
<evidence type="ECO:0000313" key="12">
    <source>
        <dbReference type="WBParaSite" id="OFLC_0001243201-mRNA-1"/>
    </source>
</evidence>
<dbReference type="AlphaFoldDB" id="A0A183HY69"/>
<keyword evidence="4" id="KW-0964">Secreted</keyword>
<dbReference type="Pfam" id="PF00110">
    <property type="entry name" value="wnt"/>
    <property type="match status" value="1"/>
</dbReference>
<evidence type="ECO:0000256" key="2">
    <source>
        <dbReference type="ARBA" id="ARBA00005683"/>
    </source>
</evidence>
<dbReference type="InterPro" id="IPR043158">
    <property type="entry name" value="Wnt_C"/>
</dbReference>
<name>A0A183HY69_9BILA</name>
<dbReference type="PROSITE" id="PS00246">
    <property type="entry name" value="WNT1"/>
    <property type="match status" value="1"/>
</dbReference>
<dbReference type="WBParaSite" id="OFLC_0001243201-mRNA-1">
    <property type="protein sequence ID" value="OFLC_0001243201-mRNA-1"/>
    <property type="gene ID" value="OFLC_0001243201"/>
</dbReference>
<dbReference type="Proteomes" id="UP000267606">
    <property type="component" value="Unassembled WGS sequence"/>
</dbReference>
<keyword evidence="11" id="KW-1185">Reference proteome</keyword>
<dbReference type="GO" id="GO:0005615">
    <property type="term" value="C:extracellular space"/>
    <property type="evidence" value="ECO:0007669"/>
    <property type="project" value="TreeGrafter"/>
</dbReference>
<dbReference type="InterPro" id="IPR018161">
    <property type="entry name" value="Wnt_CS"/>
</dbReference>
<sequence>MICIIFGAPGAKHWWRRCFNGSQRSKDLQNINLMQHSVVNLIAVDVTDTINIKRISCRLLLDAPNNVFRDDGVLCDLLPGLTRRQTDLCLRHRTAIRYIVKGLKAAVYECRNQFYDQRWNCSASRNGFAISHLKIGSKESAYIFALSSAAVIRALAQACAQGTVTSCSCGIHPRRIMKQFKWSGCSDNIKFANNFGRKFMDAADSTHANDARSMMNLHNNRVGRKAVSNSVHRECKCHGISGSCMMQTCWKVVPKLEEVGLLLRKKYLHAAKVSVSPEDKTLVPQLEKTGSRSGRYLHKSEQLSILDNELVYLDDSLDYCKDDKLNDIRSPRDRECFDKCNMICCEQGYKTVPVVEEQQCHCKFIWCCEVKCDICHRIVSHNFCN</sequence>
<keyword evidence="6 9" id="KW-0879">Wnt signaling pathway</keyword>
<gene>
    <name evidence="10" type="ORF">OFLC_LOCUS12431</name>
</gene>
<evidence type="ECO:0000256" key="4">
    <source>
        <dbReference type="ARBA" id="ARBA00022525"/>
    </source>
</evidence>
<keyword evidence="8" id="KW-0449">Lipoprotein</keyword>
<keyword evidence="5" id="KW-0272">Extracellular matrix</keyword>
<evidence type="ECO:0000256" key="8">
    <source>
        <dbReference type="ARBA" id="ARBA00023288"/>
    </source>
</evidence>
<dbReference type="SMART" id="SM00097">
    <property type="entry name" value="WNT1"/>
    <property type="match status" value="1"/>
</dbReference>
<dbReference type="EMBL" id="UZAJ01039842">
    <property type="protein sequence ID" value="VDP11303.1"/>
    <property type="molecule type" value="Genomic_DNA"/>
</dbReference>
<comment type="subcellular location">
    <subcellularLocation>
        <location evidence="1 9">Secreted</location>
        <location evidence="1 9">Extracellular space</location>
        <location evidence="1 9">Extracellular matrix</location>
    </subcellularLocation>
</comment>
<proteinExistence type="inferred from homology"/>
<dbReference type="PRINTS" id="PR01349">
    <property type="entry name" value="WNTPROTEIN"/>
</dbReference>
<accession>A0A183HY69</accession>
<keyword evidence="3 9" id="KW-0217">Developmental protein</keyword>
<keyword evidence="7" id="KW-1015">Disulfide bond</keyword>
<evidence type="ECO:0000313" key="10">
    <source>
        <dbReference type="EMBL" id="VDP11303.1"/>
    </source>
</evidence>
<evidence type="ECO:0000256" key="6">
    <source>
        <dbReference type="ARBA" id="ARBA00022687"/>
    </source>
</evidence>
<dbReference type="PANTHER" id="PTHR12027:SF114">
    <property type="entry name" value="PROTEIN MOM-2"/>
    <property type="match status" value="1"/>
</dbReference>
<comment type="function">
    <text evidence="9">Ligand for members of the frizzled family of seven transmembrane receptors.</text>
</comment>
<reference evidence="10 11" key="2">
    <citation type="submission" date="2018-11" db="EMBL/GenBank/DDBJ databases">
        <authorList>
            <consortium name="Pathogen Informatics"/>
        </authorList>
    </citation>
    <scope>NUCLEOTIDE SEQUENCE [LARGE SCALE GENOMIC DNA]</scope>
</reference>
<comment type="similarity">
    <text evidence="2 9">Belongs to the Wnt family.</text>
</comment>
<evidence type="ECO:0000256" key="3">
    <source>
        <dbReference type="ARBA" id="ARBA00022473"/>
    </source>
</evidence>
<evidence type="ECO:0000256" key="5">
    <source>
        <dbReference type="ARBA" id="ARBA00022530"/>
    </source>
</evidence>
<dbReference type="GO" id="GO:0005125">
    <property type="term" value="F:cytokine activity"/>
    <property type="evidence" value="ECO:0007669"/>
    <property type="project" value="TreeGrafter"/>
</dbReference>
<organism evidence="12">
    <name type="scientific">Onchocerca flexuosa</name>
    <dbReference type="NCBI Taxonomy" id="387005"/>
    <lineage>
        <taxon>Eukaryota</taxon>
        <taxon>Metazoa</taxon>
        <taxon>Ecdysozoa</taxon>
        <taxon>Nematoda</taxon>
        <taxon>Chromadorea</taxon>
        <taxon>Rhabditida</taxon>
        <taxon>Spirurina</taxon>
        <taxon>Spiruromorpha</taxon>
        <taxon>Filarioidea</taxon>
        <taxon>Onchocercidae</taxon>
        <taxon>Onchocerca</taxon>
    </lineage>
</organism>
<evidence type="ECO:0000313" key="11">
    <source>
        <dbReference type="Proteomes" id="UP000267606"/>
    </source>
</evidence>
<dbReference type="GO" id="GO:0060070">
    <property type="term" value="P:canonical Wnt signaling pathway"/>
    <property type="evidence" value="ECO:0007669"/>
    <property type="project" value="TreeGrafter"/>
</dbReference>
<dbReference type="GO" id="GO:0045165">
    <property type="term" value="P:cell fate commitment"/>
    <property type="evidence" value="ECO:0007669"/>
    <property type="project" value="TreeGrafter"/>
</dbReference>
<dbReference type="STRING" id="387005.A0A183HY69"/>
<dbReference type="PANTHER" id="PTHR12027">
    <property type="entry name" value="WNT RELATED"/>
    <property type="match status" value="1"/>
</dbReference>
<reference evidence="12" key="1">
    <citation type="submission" date="2016-06" db="UniProtKB">
        <authorList>
            <consortium name="WormBaseParasite"/>
        </authorList>
    </citation>
    <scope>IDENTIFICATION</scope>
</reference>
<evidence type="ECO:0000256" key="7">
    <source>
        <dbReference type="ARBA" id="ARBA00023157"/>
    </source>
</evidence>